<proteinExistence type="inferred from homology"/>
<dbReference type="InParanoid" id="A0A672Z4G0"/>
<keyword evidence="5" id="KW-0496">Mitochondrion</keyword>
<evidence type="ECO:0000256" key="6">
    <source>
        <dbReference type="ARBA" id="ARBA00023274"/>
    </source>
</evidence>
<evidence type="ECO:0000313" key="7">
    <source>
        <dbReference type="Ensembl" id="ENSSORP00005011654.1"/>
    </source>
</evidence>
<dbReference type="GeneID" id="115430403"/>
<evidence type="ECO:0000256" key="5">
    <source>
        <dbReference type="ARBA" id="ARBA00023128"/>
    </source>
</evidence>
<keyword evidence="8" id="KW-1185">Reference proteome</keyword>
<keyword evidence="6" id="KW-0687">Ribonucleoprotein</keyword>
<reference evidence="7" key="3">
    <citation type="submission" date="2025-09" db="UniProtKB">
        <authorList>
            <consortium name="Ensembl"/>
        </authorList>
    </citation>
    <scope>IDENTIFICATION</scope>
</reference>
<dbReference type="RefSeq" id="XP_030006257.1">
    <property type="nucleotide sequence ID" value="XM_030150397.1"/>
</dbReference>
<evidence type="ECO:0008006" key="9">
    <source>
        <dbReference type="Google" id="ProtNLM"/>
    </source>
</evidence>
<evidence type="ECO:0000313" key="8">
    <source>
        <dbReference type="Proteomes" id="UP000472271"/>
    </source>
</evidence>
<evidence type="ECO:0000256" key="3">
    <source>
        <dbReference type="ARBA" id="ARBA00022946"/>
    </source>
</evidence>
<dbReference type="OrthoDB" id="5950413at2759"/>
<dbReference type="GO" id="GO:0006412">
    <property type="term" value="P:translation"/>
    <property type="evidence" value="ECO:0007669"/>
    <property type="project" value="TreeGrafter"/>
</dbReference>
<accession>A0A672Z4G0</accession>
<reference evidence="7" key="1">
    <citation type="submission" date="2019-06" db="EMBL/GenBank/DDBJ databases">
        <authorList>
            <consortium name="Wellcome Sanger Institute Data Sharing"/>
        </authorList>
    </citation>
    <scope>NUCLEOTIDE SEQUENCE [LARGE SCALE GENOMIC DNA]</scope>
</reference>
<dbReference type="AlphaFoldDB" id="A0A672Z4G0"/>
<gene>
    <name evidence="7" type="primary">mrps24</name>
</gene>
<comment type="subcellular location">
    <subcellularLocation>
        <location evidence="1">Mitochondrion</location>
    </subcellularLocation>
</comment>
<evidence type="ECO:0000256" key="2">
    <source>
        <dbReference type="ARBA" id="ARBA00010761"/>
    </source>
</evidence>
<dbReference type="PANTHER" id="PTHR21244">
    <property type="entry name" value="MITOCHONDRIAL 28S RIBOSOMAL PROTEIN S24"/>
    <property type="match status" value="1"/>
</dbReference>
<protein>
    <recommendedName>
        <fullName evidence="9">Mitochondrial ribosomal protein S24</fullName>
    </recommendedName>
</protein>
<dbReference type="Ensembl" id="ENSSORT00005012039.1">
    <property type="protein sequence ID" value="ENSSORP00005011654.1"/>
    <property type="gene ID" value="ENSSORG00005006226.1"/>
</dbReference>
<dbReference type="Proteomes" id="UP000472271">
    <property type="component" value="Chromosome 12"/>
</dbReference>
<dbReference type="GO" id="GO:1990904">
    <property type="term" value="C:ribonucleoprotein complex"/>
    <property type="evidence" value="ECO:0007669"/>
    <property type="project" value="UniProtKB-KW"/>
</dbReference>
<dbReference type="CTD" id="64951"/>
<evidence type="ECO:0000256" key="1">
    <source>
        <dbReference type="ARBA" id="ARBA00004173"/>
    </source>
</evidence>
<sequence>MAASLSNSGSARLLNALTRSGLFCNTFGSRALHVTAVCCKNRAARIRVGKGDKPLTYEQAFHPHHIGHHKGWLSQQTCHLKGEGGAAERAVEDVFIRRFMFGTFHGCLANEIVIKRRGNMVIVCALMLQKMPPMKFYFLIGYSETLLSYFYKCPVKLEVQTLRDKAIYKYI</sequence>
<dbReference type="GO" id="GO:0005739">
    <property type="term" value="C:mitochondrion"/>
    <property type="evidence" value="ECO:0007669"/>
    <property type="project" value="UniProtKB-SubCell"/>
</dbReference>
<dbReference type="Pfam" id="PF14955">
    <property type="entry name" value="MRP-S24"/>
    <property type="match status" value="1"/>
</dbReference>
<organism evidence="7 8">
    <name type="scientific">Sphaeramia orbicularis</name>
    <name type="common">orbiculate cardinalfish</name>
    <dbReference type="NCBI Taxonomy" id="375764"/>
    <lineage>
        <taxon>Eukaryota</taxon>
        <taxon>Metazoa</taxon>
        <taxon>Chordata</taxon>
        <taxon>Craniata</taxon>
        <taxon>Vertebrata</taxon>
        <taxon>Euteleostomi</taxon>
        <taxon>Actinopterygii</taxon>
        <taxon>Neopterygii</taxon>
        <taxon>Teleostei</taxon>
        <taxon>Neoteleostei</taxon>
        <taxon>Acanthomorphata</taxon>
        <taxon>Gobiaria</taxon>
        <taxon>Kurtiformes</taxon>
        <taxon>Apogonoidei</taxon>
        <taxon>Apogonidae</taxon>
        <taxon>Apogoninae</taxon>
        <taxon>Sphaeramia</taxon>
    </lineage>
</organism>
<dbReference type="GO" id="GO:0005840">
    <property type="term" value="C:ribosome"/>
    <property type="evidence" value="ECO:0007669"/>
    <property type="project" value="UniProtKB-KW"/>
</dbReference>
<keyword evidence="4" id="KW-0689">Ribosomal protein</keyword>
<name>A0A672Z4G0_9TELE</name>
<comment type="similarity">
    <text evidence="2">Belongs to the universal ribosomal protein uS3 family.</text>
</comment>
<keyword evidence="3" id="KW-0809">Transit peptide</keyword>
<dbReference type="PANTHER" id="PTHR21244:SF1">
    <property type="entry name" value="SMALL RIBOSOMAL SUBUNIT PROTEIN US3M"/>
    <property type="match status" value="1"/>
</dbReference>
<dbReference type="FunCoup" id="A0A672Z4G0">
    <property type="interactions" value="929"/>
</dbReference>
<evidence type="ECO:0000256" key="4">
    <source>
        <dbReference type="ARBA" id="ARBA00022980"/>
    </source>
</evidence>
<reference evidence="7" key="2">
    <citation type="submission" date="2025-08" db="UniProtKB">
        <authorList>
            <consortium name="Ensembl"/>
        </authorList>
    </citation>
    <scope>IDENTIFICATION</scope>
</reference>
<dbReference type="InterPro" id="IPR026146">
    <property type="entry name" value="Ribosomal_uS3m"/>
</dbReference>